<name>A0AAV2JF18_KNICA</name>
<dbReference type="Pfam" id="PF00021">
    <property type="entry name" value="UPAR_LY6"/>
    <property type="match status" value="3"/>
</dbReference>
<dbReference type="InterPro" id="IPR045860">
    <property type="entry name" value="Snake_toxin-like_sf"/>
</dbReference>
<feature type="domain" description="UPAR/Ly6" evidence="4">
    <location>
        <begin position="23"/>
        <end position="116"/>
    </location>
</feature>
<sequence length="474" mass="51694">MIMKTFVLILVLLCVFIHTAEGLQCRRCYGYSSCDQTPQICSGSQTFCFSRATTDYIGYERYTYHYVEKGCASHDMCTSTGSHVVSHDIGYRAHVTNTTCCDTDNCNDAVADYSMPSPPAGPLQCYGCDPSRHECIANVTCRDHESCFQSFPSPYSSHWLYYGCISENVCSNSSLSTLVGHVSCCNTSHCNVPELGIQCQTCVNYDCSSQRSVFCSNDVTMCHSQYRSDTYPDGTYTHLEKGCASSEKCPSTGSHLSSHNIGSGSSLTYTSCCDTDNCNNNDTDELGIQCQTCVNYDCSSQRSVFCSNDVTMCHSQYRSDTYPDGTYTHLEKGCASSEKCPSTGSHLSSHNIGSGSSLTYTSCCDTDNCNNNDTDVPPLGSLQCYGCDIHEDHCTANVTCREHETCFKSSTHYNNELHFGCISENVCSNSSLSTTLYGLNNVSCCDTPHCNVPGLFFVLCNLSTSLNAGVPGLV</sequence>
<evidence type="ECO:0000256" key="1">
    <source>
        <dbReference type="ARBA" id="ARBA00004613"/>
    </source>
</evidence>
<feature type="chain" id="PRO_5043886770" description="UPAR/Ly6 domain-containing protein" evidence="3">
    <location>
        <begin position="23"/>
        <end position="474"/>
    </location>
</feature>
<evidence type="ECO:0000256" key="2">
    <source>
        <dbReference type="ARBA" id="ARBA00022525"/>
    </source>
</evidence>
<keyword evidence="3" id="KW-0732">Signal</keyword>
<dbReference type="GO" id="GO:0005576">
    <property type="term" value="C:extracellular region"/>
    <property type="evidence" value="ECO:0007669"/>
    <property type="project" value="UniProtKB-SubCell"/>
</dbReference>
<evidence type="ECO:0000259" key="4">
    <source>
        <dbReference type="SMART" id="SM00134"/>
    </source>
</evidence>
<keyword evidence="6" id="KW-1185">Reference proteome</keyword>
<dbReference type="PANTHER" id="PTHR20914:SF9">
    <property type="entry name" value="COILED, ISOFORM A"/>
    <property type="match status" value="1"/>
</dbReference>
<protein>
    <recommendedName>
        <fullName evidence="4">UPAR/Ly6 domain-containing protein</fullName>
    </recommendedName>
</protein>
<keyword evidence="2" id="KW-0964">Secreted</keyword>
<dbReference type="SMART" id="SM00134">
    <property type="entry name" value="LU"/>
    <property type="match status" value="1"/>
</dbReference>
<dbReference type="PANTHER" id="PTHR20914">
    <property type="entry name" value="LY6/PLAUR DOMAIN-CONTAINING PROTEIN 8"/>
    <property type="match status" value="1"/>
</dbReference>
<accession>A0AAV2JF18</accession>
<organism evidence="5 6">
    <name type="scientific">Knipowitschia caucasica</name>
    <name type="common">Caucasian dwarf goby</name>
    <name type="synonym">Pomatoschistus caucasicus</name>
    <dbReference type="NCBI Taxonomy" id="637954"/>
    <lineage>
        <taxon>Eukaryota</taxon>
        <taxon>Metazoa</taxon>
        <taxon>Chordata</taxon>
        <taxon>Craniata</taxon>
        <taxon>Vertebrata</taxon>
        <taxon>Euteleostomi</taxon>
        <taxon>Actinopterygii</taxon>
        <taxon>Neopterygii</taxon>
        <taxon>Teleostei</taxon>
        <taxon>Neoteleostei</taxon>
        <taxon>Acanthomorphata</taxon>
        <taxon>Gobiaria</taxon>
        <taxon>Gobiiformes</taxon>
        <taxon>Gobioidei</taxon>
        <taxon>Gobiidae</taxon>
        <taxon>Gobiinae</taxon>
        <taxon>Knipowitschia</taxon>
    </lineage>
</organism>
<dbReference type="AlphaFoldDB" id="A0AAV2JF18"/>
<evidence type="ECO:0000256" key="3">
    <source>
        <dbReference type="SAM" id="SignalP"/>
    </source>
</evidence>
<evidence type="ECO:0000313" key="5">
    <source>
        <dbReference type="EMBL" id="CAL1574302.1"/>
    </source>
</evidence>
<reference evidence="5 6" key="1">
    <citation type="submission" date="2024-04" db="EMBL/GenBank/DDBJ databases">
        <authorList>
            <person name="Waldvogel A.-M."/>
            <person name="Schoenle A."/>
        </authorList>
    </citation>
    <scope>NUCLEOTIDE SEQUENCE [LARGE SCALE GENOMIC DNA]</scope>
</reference>
<dbReference type="InterPro" id="IPR016054">
    <property type="entry name" value="LY6_UPA_recep-like"/>
</dbReference>
<evidence type="ECO:0000313" key="6">
    <source>
        <dbReference type="Proteomes" id="UP001497482"/>
    </source>
</evidence>
<dbReference type="EMBL" id="OZ035833">
    <property type="protein sequence ID" value="CAL1574302.1"/>
    <property type="molecule type" value="Genomic_DNA"/>
</dbReference>
<dbReference type="Gene3D" id="2.10.60.10">
    <property type="entry name" value="CD59"/>
    <property type="match status" value="5"/>
</dbReference>
<gene>
    <name evidence="5" type="ORF">KC01_LOCUS6037</name>
</gene>
<dbReference type="SUPFAM" id="SSF57302">
    <property type="entry name" value="Snake toxin-like"/>
    <property type="match status" value="5"/>
</dbReference>
<proteinExistence type="predicted"/>
<dbReference type="InterPro" id="IPR050918">
    <property type="entry name" value="CNF-like_PLA2_Inhibitor"/>
</dbReference>
<comment type="subcellular location">
    <subcellularLocation>
        <location evidence="1">Secreted</location>
    </subcellularLocation>
</comment>
<dbReference type="Proteomes" id="UP001497482">
    <property type="component" value="Chromosome 11"/>
</dbReference>
<feature type="signal peptide" evidence="3">
    <location>
        <begin position="1"/>
        <end position="22"/>
    </location>
</feature>